<feature type="region of interest" description="Disordered" evidence="1">
    <location>
        <begin position="903"/>
        <end position="931"/>
    </location>
</feature>
<dbReference type="RefSeq" id="WP_143054414.1">
    <property type="nucleotide sequence ID" value="NZ_FOGF01000063.1"/>
</dbReference>
<organism evidence="4 5">
    <name type="scientific">Granulicatella balaenopterae</name>
    <dbReference type="NCBI Taxonomy" id="137733"/>
    <lineage>
        <taxon>Bacteria</taxon>
        <taxon>Bacillati</taxon>
        <taxon>Bacillota</taxon>
        <taxon>Bacilli</taxon>
        <taxon>Lactobacillales</taxon>
        <taxon>Carnobacteriaceae</taxon>
        <taxon>Granulicatella</taxon>
    </lineage>
</organism>
<name>A0A1H9PMK1_9LACT</name>
<feature type="region of interest" description="Disordered" evidence="1">
    <location>
        <begin position="1133"/>
        <end position="1154"/>
    </location>
</feature>
<dbReference type="Gene3D" id="2.60.40.10">
    <property type="entry name" value="Immunoglobulins"/>
    <property type="match status" value="7"/>
</dbReference>
<feature type="compositionally biased region" description="Pro residues" evidence="1">
    <location>
        <begin position="1597"/>
        <end position="1606"/>
    </location>
</feature>
<feature type="non-terminal residue" evidence="4">
    <location>
        <position position="1654"/>
    </location>
</feature>
<evidence type="ECO:0000256" key="1">
    <source>
        <dbReference type="SAM" id="MobiDB-lite"/>
    </source>
</evidence>
<dbReference type="STRING" id="137733.SAMN05421767_1631"/>
<protein>
    <submittedName>
        <fullName evidence="4">Conserved repeat domain-containing protein</fullName>
    </submittedName>
</protein>
<dbReference type="PANTHER" id="PTHR34819">
    <property type="entry name" value="LARGE CYSTEINE-RICH PERIPLASMIC PROTEIN OMCB"/>
    <property type="match status" value="1"/>
</dbReference>
<feature type="region of interest" description="Disordered" evidence="1">
    <location>
        <begin position="1479"/>
        <end position="1499"/>
    </location>
</feature>
<dbReference type="InterPro" id="IPR013783">
    <property type="entry name" value="Ig-like_fold"/>
</dbReference>
<evidence type="ECO:0000259" key="3">
    <source>
        <dbReference type="Pfam" id="PF24346"/>
    </source>
</evidence>
<keyword evidence="2" id="KW-1133">Transmembrane helix</keyword>
<feature type="compositionally biased region" description="Pro residues" evidence="1">
    <location>
        <begin position="1252"/>
        <end position="1261"/>
    </location>
</feature>
<evidence type="ECO:0000313" key="5">
    <source>
        <dbReference type="Proteomes" id="UP000198556"/>
    </source>
</evidence>
<dbReference type="InterPro" id="IPR047589">
    <property type="entry name" value="DUF11_rpt"/>
</dbReference>
<feature type="compositionally biased region" description="Pro residues" evidence="1">
    <location>
        <begin position="1367"/>
        <end position="1376"/>
    </location>
</feature>
<proteinExistence type="predicted"/>
<feature type="domain" description="DUF7507" evidence="3">
    <location>
        <begin position="816"/>
        <end position="909"/>
    </location>
</feature>
<feature type="domain" description="DUF7507" evidence="3">
    <location>
        <begin position="1046"/>
        <end position="1139"/>
    </location>
</feature>
<feature type="domain" description="DUF7507" evidence="3">
    <location>
        <begin position="713"/>
        <end position="803"/>
    </location>
</feature>
<accession>A0A1H9PMK1</accession>
<feature type="domain" description="DUF7507" evidence="3">
    <location>
        <begin position="1621"/>
        <end position="1654"/>
    </location>
</feature>
<feature type="domain" description="DUF7507" evidence="3">
    <location>
        <begin position="1506"/>
        <end position="1599"/>
    </location>
</feature>
<dbReference type="OrthoDB" id="2222836at2"/>
<evidence type="ECO:0000256" key="2">
    <source>
        <dbReference type="SAM" id="Phobius"/>
    </source>
</evidence>
<dbReference type="InterPro" id="IPR051172">
    <property type="entry name" value="Chlamydia_OmcB"/>
</dbReference>
<gene>
    <name evidence="4" type="ORF">SAMN05421767_1631</name>
</gene>
<reference evidence="4 5" key="1">
    <citation type="submission" date="2016-10" db="EMBL/GenBank/DDBJ databases">
        <authorList>
            <person name="de Groot N.N."/>
        </authorList>
    </citation>
    <scope>NUCLEOTIDE SEQUENCE [LARGE SCALE GENOMIC DNA]</scope>
    <source>
        <strain evidence="4 5">DSM 15827</strain>
    </source>
</reference>
<feature type="domain" description="DUF7507" evidence="3">
    <location>
        <begin position="1161"/>
        <end position="1254"/>
    </location>
</feature>
<feature type="region of interest" description="Disordered" evidence="1">
    <location>
        <begin position="1593"/>
        <end position="1614"/>
    </location>
</feature>
<dbReference type="InterPro" id="IPR055354">
    <property type="entry name" value="DUF7507"/>
</dbReference>
<feature type="region of interest" description="Disordered" evidence="1">
    <location>
        <begin position="1363"/>
        <end position="1384"/>
    </location>
</feature>
<evidence type="ECO:0000313" key="4">
    <source>
        <dbReference type="EMBL" id="SER49367.1"/>
    </source>
</evidence>
<feature type="compositionally biased region" description="Pro residues" evidence="1">
    <location>
        <begin position="1482"/>
        <end position="1491"/>
    </location>
</feature>
<feature type="transmembrane region" description="Helical" evidence="2">
    <location>
        <begin position="12"/>
        <end position="32"/>
    </location>
</feature>
<keyword evidence="2" id="KW-0812">Transmembrane</keyword>
<feature type="region of interest" description="Disordered" evidence="1">
    <location>
        <begin position="1249"/>
        <end position="1269"/>
    </location>
</feature>
<keyword evidence="2" id="KW-0472">Membrane</keyword>
<feature type="region of interest" description="Disordered" evidence="1">
    <location>
        <begin position="1019"/>
        <end position="1044"/>
    </location>
</feature>
<feature type="domain" description="DUF7507" evidence="3">
    <location>
        <begin position="1276"/>
        <end position="1369"/>
    </location>
</feature>
<dbReference type="NCBIfam" id="TIGR01451">
    <property type="entry name" value="B_ant_repeat"/>
    <property type="match status" value="9"/>
</dbReference>
<feature type="compositionally biased region" description="Pro residues" evidence="1">
    <location>
        <begin position="1022"/>
        <end position="1031"/>
    </location>
</feature>
<feature type="compositionally biased region" description="Pro residues" evidence="1">
    <location>
        <begin position="907"/>
        <end position="916"/>
    </location>
</feature>
<feature type="domain" description="DUF7507" evidence="3">
    <location>
        <begin position="931"/>
        <end position="1024"/>
    </location>
</feature>
<dbReference type="EMBL" id="FOGF01000063">
    <property type="protein sequence ID" value="SER49367.1"/>
    <property type="molecule type" value="Genomic_DNA"/>
</dbReference>
<keyword evidence="5" id="KW-1185">Reference proteome</keyword>
<dbReference type="PANTHER" id="PTHR34819:SF3">
    <property type="entry name" value="CELL SURFACE PROTEIN"/>
    <property type="match status" value="1"/>
</dbReference>
<feature type="compositionally biased region" description="Pro residues" evidence="1">
    <location>
        <begin position="1137"/>
        <end position="1146"/>
    </location>
</feature>
<dbReference type="Pfam" id="PF24346">
    <property type="entry name" value="DUF7507"/>
    <property type="match status" value="9"/>
</dbReference>
<sequence length="1654" mass="179347">MKEKMKHCSVNVIGLLITLLTICGIATFASYLQANSIVKATEESHDHYQDSWLSNIDSAVEEIDQPTLPAGASATYKMFTLPAGIEIDPTENRQTFYIMDVSGKYKDYVDEATGNKTFPKAYITLSVDIVNNMVDETKVYARLVEKDSHNVLDTLVLTKDSKQVGFDLINAHLADFQPKGGPKGDWRLFFSFENTSTMTFINISGGVPGASTVIYDIVADTKGRIGTQGKVEQQSETLWKALIPKLITMKTRYMLADVENPTFDLSNKEKYENRQFDEKMFVQGNFNGILGDAYTPMEKRNFKGYELFKETNAQPLVGDEYKVGEYYWNTAWAPYGLKELTKVTDITGSGSIEVYTVNPFTNVELIGDQETGYYAIKEDKIKTVYPKFFDTSHDNSEEFLEVYQTPVITPGEYNTFIDSPETANKNVQFKTDPNDQWVMSKKEWDFAAAYPVTYNGKVWAMGTNESNKNETSATKVPVYRTKSVDQKIVAATTTNPPLMNNGFYSKNTQIESDEEVLTANFVMPWRKNPDGIDGKEGIGGTKLVAGNKGWMDPVVYPKGFNKRFGQKSVPLKNELIPHEPKVYYYVPQGKVFVQYKDEDGNTIKEQQTVIEEQNSGTDYNAGGSFQLPTIVTEDGTIYEITPKVEYSSQRLKDIDTPIGTATEPEDGTDKITGKVIAATNQIITYIYKKVPATMTIQKSVTKITDTNDNEYEDQKYHTVGDKIYYAFEVTNTGKATINEVTFNDELLGMTDQKVTVTIEPGKSYTYQVESPYIITQKDLQNAKGKIINVVKATATTPNGGKVPEVSSETETPVESNPAIKLEKTADKTNLVVGETVTYTFTVTNTGNVTLTDVTVTDDKLIPATITLETTTLAPSETTTGTGTYVVTQADVDNVKLVNTAKVTGLPPVTPENPTPTPVEDEDDNTITTTTNPSIKLEKTADKTNLVVGETVTYTFTVTNTGNVTLTDVTVTDDKLTPATITLETTTLAPGETTTGTGTYVVTQADVDNVKLVNTAKVTGLPPVTPENPTPTPVEDEDDNTITTTTNPSIKLEKTADKTNLVVGETVTYTFTVTNTGNVTLTDVTVTDDKLTPATITLEKTTLAPGETTTGSGTYVVTQADVDQTKVINTAKVTGLPPVTPENPTPTPVESEDQNIISNTSNPAIKLEKTADKTNLVVGETVTYTFTVTNTGNVTLTDVTVTDDKLTPATITLEKTTLAPGETTTGTGTYVVTQADVDNVKLVNTAKVTGLPPVTPENPTPTPVESEDQNIISNTSNPAIKLEKTADKTNLVVGETVTYTFTVTNTGNVTLTNVTVTDDKLTPSTITLETTTLAPGETTTGTGTYVVTQADVDQTKVINTAKVTGLPPVTPENPTPTPVESEDQNIISNTSNPAIKLEKTADKTNLVVGETVTYTFTVTNTGNVTLTDVTLTDDKLTPSTITLETTTLAPGETTTGTGTYVVTQADVDNVKLVNTAKVTGLPPVTPENPTPTPVESEDQNIISNTSNPAIKLEKTADKTNLVVGETVTYTFTVTNTGNVTLTDVTLTDDKLTPATITLEKTTLAPGEKTTGSGTYVVTQADVDQTKVINTAKVTGLPPVTPENPTPTPVESEDQNIISNTSNPAIKLEKTADKTNLVVGETVTYTFTVTNTGNVT</sequence>
<dbReference type="Proteomes" id="UP000198556">
    <property type="component" value="Unassembled WGS sequence"/>
</dbReference>
<feature type="domain" description="DUF7507" evidence="3">
    <location>
        <begin position="1391"/>
        <end position="1484"/>
    </location>
</feature>